<feature type="transmembrane region" description="Helical" evidence="5">
    <location>
        <begin position="117"/>
        <end position="139"/>
    </location>
</feature>
<dbReference type="PANTHER" id="PTHR37306:SF1">
    <property type="entry name" value="COLICIN V PRODUCTION PROTEIN"/>
    <property type="match status" value="1"/>
</dbReference>
<sequence length="180" mass="20285">MIDLILLILLFFGFLIGLKRGLILQAVHLIGFIISFIVAATYYDELATQLALWIPYPELPDDSLWGDFIQALPLENAFYNAISFAIIFFAVKILLQIIASMLDFVASLPILNSINKLLGAILGFLEIYLILFIVLYILALTPLSGLQEWINDSSIAMYIVEKTPYLSEKIKSLWSMGSYI</sequence>
<proteinExistence type="predicted"/>
<evidence type="ECO:0000256" key="5">
    <source>
        <dbReference type="SAM" id="Phobius"/>
    </source>
</evidence>
<evidence type="ECO:0000256" key="2">
    <source>
        <dbReference type="ARBA" id="ARBA00022692"/>
    </source>
</evidence>
<evidence type="ECO:0000256" key="3">
    <source>
        <dbReference type="ARBA" id="ARBA00022989"/>
    </source>
</evidence>
<dbReference type="EMBL" id="JBHUHQ010000021">
    <property type="protein sequence ID" value="MFD2046268.1"/>
    <property type="molecule type" value="Genomic_DNA"/>
</dbReference>
<dbReference type="Pfam" id="PF02674">
    <property type="entry name" value="Colicin_V"/>
    <property type="match status" value="1"/>
</dbReference>
<evidence type="ECO:0000256" key="4">
    <source>
        <dbReference type="ARBA" id="ARBA00023136"/>
    </source>
</evidence>
<dbReference type="InterPro" id="IPR003825">
    <property type="entry name" value="Colicin-V_CvpA"/>
</dbReference>
<feature type="transmembrane region" description="Helical" evidence="5">
    <location>
        <begin position="21"/>
        <end position="43"/>
    </location>
</feature>
<comment type="subcellular location">
    <subcellularLocation>
        <location evidence="1">Membrane</location>
        <topology evidence="1">Multi-pass membrane protein</topology>
    </subcellularLocation>
</comment>
<feature type="transmembrane region" description="Helical" evidence="5">
    <location>
        <begin position="81"/>
        <end position="105"/>
    </location>
</feature>
<protein>
    <submittedName>
        <fullName evidence="6">CvpA family protein</fullName>
    </submittedName>
</protein>
<gene>
    <name evidence="6" type="ORF">ACFSJF_18500</name>
</gene>
<dbReference type="Proteomes" id="UP001597383">
    <property type="component" value="Unassembled WGS sequence"/>
</dbReference>
<evidence type="ECO:0000313" key="7">
    <source>
        <dbReference type="Proteomes" id="UP001597383"/>
    </source>
</evidence>
<comment type="caution">
    <text evidence="6">The sequence shown here is derived from an EMBL/GenBank/DDBJ whole genome shotgun (WGS) entry which is preliminary data.</text>
</comment>
<dbReference type="RefSeq" id="WP_377556780.1">
    <property type="nucleotide sequence ID" value="NZ_JBHUHQ010000021.1"/>
</dbReference>
<dbReference type="PANTHER" id="PTHR37306">
    <property type="entry name" value="COLICIN V PRODUCTION PROTEIN"/>
    <property type="match status" value="1"/>
</dbReference>
<keyword evidence="3 5" id="KW-1133">Transmembrane helix</keyword>
<evidence type="ECO:0000313" key="6">
    <source>
        <dbReference type="EMBL" id="MFD2046268.1"/>
    </source>
</evidence>
<organism evidence="6 7">
    <name type="scientific">Ornithinibacillus salinisoli</name>
    <dbReference type="NCBI Taxonomy" id="1848459"/>
    <lineage>
        <taxon>Bacteria</taxon>
        <taxon>Bacillati</taxon>
        <taxon>Bacillota</taxon>
        <taxon>Bacilli</taxon>
        <taxon>Bacillales</taxon>
        <taxon>Bacillaceae</taxon>
        <taxon>Ornithinibacillus</taxon>
    </lineage>
</organism>
<name>A0ABW4W463_9BACI</name>
<reference evidence="7" key="1">
    <citation type="journal article" date="2019" name="Int. J. Syst. Evol. Microbiol.">
        <title>The Global Catalogue of Microorganisms (GCM) 10K type strain sequencing project: providing services to taxonomists for standard genome sequencing and annotation.</title>
        <authorList>
            <consortium name="The Broad Institute Genomics Platform"/>
            <consortium name="The Broad Institute Genome Sequencing Center for Infectious Disease"/>
            <person name="Wu L."/>
            <person name="Ma J."/>
        </authorList>
    </citation>
    <scope>NUCLEOTIDE SEQUENCE [LARGE SCALE GENOMIC DNA]</scope>
    <source>
        <strain evidence="7">R28</strain>
    </source>
</reference>
<keyword evidence="4 5" id="KW-0472">Membrane</keyword>
<keyword evidence="7" id="KW-1185">Reference proteome</keyword>
<accession>A0ABW4W463</accession>
<keyword evidence="2 5" id="KW-0812">Transmembrane</keyword>
<evidence type="ECO:0000256" key="1">
    <source>
        <dbReference type="ARBA" id="ARBA00004141"/>
    </source>
</evidence>